<reference evidence="1 2" key="1">
    <citation type="journal article" date="2023" name="bioRxiv">
        <title>Conserved and derived expression patterns and positive selection on dental genes reveal complex evolutionary context of ever-growing rodent molars.</title>
        <authorList>
            <person name="Calamari Z.T."/>
            <person name="Song A."/>
            <person name="Cohen E."/>
            <person name="Akter M."/>
            <person name="Roy R.D."/>
            <person name="Hallikas O."/>
            <person name="Christensen M.M."/>
            <person name="Li P."/>
            <person name="Marangoni P."/>
            <person name="Jernvall J."/>
            <person name="Klein O.D."/>
        </authorList>
    </citation>
    <scope>NUCLEOTIDE SEQUENCE [LARGE SCALE GENOMIC DNA]</scope>
    <source>
        <strain evidence="1">V071</strain>
    </source>
</reference>
<proteinExistence type="predicted"/>
<gene>
    <name evidence="1" type="ORF">U0070_002337</name>
</gene>
<organism evidence="1 2">
    <name type="scientific">Myodes glareolus</name>
    <name type="common">Bank vole</name>
    <name type="synonym">Clethrionomys glareolus</name>
    <dbReference type="NCBI Taxonomy" id="447135"/>
    <lineage>
        <taxon>Eukaryota</taxon>
        <taxon>Metazoa</taxon>
        <taxon>Chordata</taxon>
        <taxon>Craniata</taxon>
        <taxon>Vertebrata</taxon>
        <taxon>Euteleostomi</taxon>
        <taxon>Mammalia</taxon>
        <taxon>Eutheria</taxon>
        <taxon>Euarchontoglires</taxon>
        <taxon>Glires</taxon>
        <taxon>Rodentia</taxon>
        <taxon>Myomorpha</taxon>
        <taxon>Muroidea</taxon>
        <taxon>Cricetidae</taxon>
        <taxon>Arvicolinae</taxon>
        <taxon>Myodes</taxon>
    </lineage>
</organism>
<dbReference type="AlphaFoldDB" id="A0AAW0I336"/>
<dbReference type="EMBL" id="JBBHLL010000230">
    <property type="protein sequence ID" value="KAK7808773.1"/>
    <property type="molecule type" value="Genomic_DNA"/>
</dbReference>
<evidence type="ECO:0000313" key="2">
    <source>
        <dbReference type="Proteomes" id="UP001488838"/>
    </source>
</evidence>
<sequence>MDRLLLVSAWLPTCRGTEDDIGLLSFQLHFKSVEIIVVFQSEEKKAQSQQTKYNPSHNFHESDDRAGLEKLVGPQGEQVQGLKPQRESFAKQLEREVAECEKLKSQVGNDDVRSLGSKPLSVQETRAYGRWRLRMVFDGTIHCFNVMLKSEALEETVWTTESQKKLQKMRLKLFSELQDAGIKAELLSKKNPKLLKQQWYFEEAVAIIASRKSRIVSVSWSCLVTGHATSRAKLRLVLRNDVLWRRSVKLKPMKMSTYRMAHSCSGIPCANENGHSDRQGFLNQAKESNLVSRHAFRNPGYGALSIFRELVATALVLEDRNHIRHCKMALTSSSPTR</sequence>
<name>A0AAW0I336_MYOGA</name>
<evidence type="ECO:0000313" key="1">
    <source>
        <dbReference type="EMBL" id="KAK7808773.1"/>
    </source>
</evidence>
<accession>A0AAW0I336</accession>
<protein>
    <submittedName>
        <fullName evidence="1">Uncharacterized protein</fullName>
    </submittedName>
</protein>
<keyword evidence="2" id="KW-1185">Reference proteome</keyword>
<dbReference type="Proteomes" id="UP001488838">
    <property type="component" value="Unassembled WGS sequence"/>
</dbReference>
<comment type="caution">
    <text evidence="1">The sequence shown here is derived from an EMBL/GenBank/DDBJ whole genome shotgun (WGS) entry which is preliminary data.</text>
</comment>